<dbReference type="EMBL" id="ACJA02000004">
    <property type="protein sequence ID" value="EFH94944.1"/>
    <property type="molecule type" value="Genomic_DNA"/>
</dbReference>
<feature type="domain" description="TM2" evidence="6">
    <location>
        <begin position="34"/>
        <end position="84"/>
    </location>
</feature>
<dbReference type="Proteomes" id="UP000003455">
    <property type="component" value="Chromosome"/>
</dbReference>
<evidence type="ECO:0000259" key="6">
    <source>
        <dbReference type="Pfam" id="PF05154"/>
    </source>
</evidence>
<name>A0A0E1X6D5_STAAU</name>
<keyword evidence="4 5" id="KW-0472">Membrane</keyword>
<comment type="subcellular location">
    <subcellularLocation>
        <location evidence="1">Membrane</location>
        <topology evidence="1">Multi-pass membrane protein</topology>
    </subcellularLocation>
</comment>
<feature type="transmembrane region" description="Helical" evidence="5">
    <location>
        <begin position="65"/>
        <end position="89"/>
    </location>
</feature>
<reference evidence="7" key="1">
    <citation type="submission" date="2010-05" db="EMBL/GenBank/DDBJ databases">
        <authorList>
            <person name="Muzny D."/>
            <person name="Qin X."/>
            <person name="Buhay C."/>
            <person name="Dugan-Rocha S."/>
            <person name="Ding Y."/>
            <person name="Chen G."/>
            <person name="Hawes A."/>
            <person name="Holder M."/>
            <person name="Jhangiani S."/>
            <person name="Johnson A."/>
            <person name="Khan Z."/>
            <person name="Li Z."/>
            <person name="Liu W."/>
            <person name="Liu X."/>
            <person name="Perez L."/>
            <person name="Shen H."/>
            <person name="Wang Q."/>
            <person name="Watt J."/>
            <person name="Xi L."/>
            <person name="Xin Y."/>
            <person name="Zhou J."/>
            <person name="Deng J."/>
            <person name="Jiang H."/>
            <person name="Liu Y."/>
            <person name="Qu J."/>
            <person name="Song X.-Z."/>
            <person name="Zhang L."/>
            <person name="Villasana D."/>
            <person name="Johnson A."/>
            <person name="Liu J."/>
            <person name="Liyanage D."/>
            <person name="Lorensuhewa L."/>
            <person name="Robinson T."/>
            <person name="Song A."/>
            <person name="Song B.-B."/>
            <person name="Dinh H."/>
            <person name="Thornton R."/>
            <person name="Coyle M."/>
            <person name="Francisco L."/>
            <person name="Jackson L."/>
            <person name="Javaid M."/>
            <person name="Korchina V."/>
            <person name="Kovar C."/>
            <person name="Mata R."/>
            <person name="Mathew T."/>
            <person name="Ngo R."/>
            <person name="Nguyen L."/>
            <person name="Nguyen N."/>
            <person name="Okwuonu G."/>
            <person name="Ongeri F."/>
            <person name="Pham C."/>
            <person name="Simmons D."/>
            <person name="Wilczek-Boney K."/>
            <person name="Hale W."/>
            <person name="Jakkamsetti A."/>
            <person name="Pham P."/>
            <person name="Ruth R."/>
            <person name="San Lucas F."/>
            <person name="Warren J."/>
            <person name="Zhang J."/>
            <person name="Zhao Z."/>
            <person name="Zhou C."/>
            <person name="Zhu D."/>
            <person name="Lee S."/>
            <person name="Bess C."/>
            <person name="Blankenburg K."/>
            <person name="Forbes L."/>
            <person name="Fu Q."/>
            <person name="Gubbala S."/>
            <person name="Hirani K."/>
            <person name="Jayaseelan J.C."/>
            <person name="Lara F."/>
            <person name="Munidasa M."/>
            <person name="Palculict T."/>
            <person name="Patil S."/>
            <person name="Pu L.-L."/>
            <person name="Saada N."/>
            <person name="Tang L."/>
            <person name="Weissenberger G."/>
            <person name="Zhu Y."/>
            <person name="Hemphill L."/>
            <person name="Shang Y."/>
            <person name="Youmans B."/>
            <person name="Ayvaz T."/>
            <person name="Ross M."/>
            <person name="Santibanez J."/>
            <person name="Aqrawi P."/>
            <person name="Gross S."/>
            <person name="Joshi V."/>
            <person name="Fowler G."/>
            <person name="Nazareth L."/>
            <person name="Reid J."/>
            <person name="Worley K."/>
            <person name="Petrosino J."/>
            <person name="Highlander S."/>
            <person name="Gibbs R."/>
        </authorList>
    </citation>
    <scope>NUCLEOTIDE SEQUENCE [LARGE SCALE GENOMIC DNA]</scope>
    <source>
        <strain evidence="7">MN8</strain>
    </source>
</reference>
<dbReference type="Pfam" id="PF05154">
    <property type="entry name" value="TM2"/>
    <property type="match status" value="1"/>
</dbReference>
<evidence type="ECO:0000256" key="2">
    <source>
        <dbReference type="ARBA" id="ARBA00022692"/>
    </source>
</evidence>
<evidence type="ECO:0000256" key="4">
    <source>
        <dbReference type="ARBA" id="ARBA00023136"/>
    </source>
</evidence>
<gene>
    <name evidence="7" type="ORF">HMPREF0769_12565</name>
</gene>
<dbReference type="GO" id="GO:0016020">
    <property type="term" value="C:membrane"/>
    <property type="evidence" value="ECO:0007669"/>
    <property type="project" value="UniProtKB-SubCell"/>
</dbReference>
<proteinExistence type="predicted"/>
<dbReference type="InterPro" id="IPR007829">
    <property type="entry name" value="TM2"/>
</dbReference>
<evidence type="ECO:0000256" key="3">
    <source>
        <dbReference type="ARBA" id="ARBA00022989"/>
    </source>
</evidence>
<keyword evidence="3 5" id="KW-1133">Transmembrane helix</keyword>
<feature type="transmembrane region" description="Helical" evidence="5">
    <location>
        <begin position="39"/>
        <end position="58"/>
    </location>
</feature>
<organism evidence="7">
    <name type="scientific">Staphylococcus aureus subsp. aureus MN8</name>
    <dbReference type="NCBI Taxonomy" id="548470"/>
    <lineage>
        <taxon>Bacteria</taxon>
        <taxon>Bacillati</taxon>
        <taxon>Bacillota</taxon>
        <taxon>Bacilli</taxon>
        <taxon>Bacillales</taxon>
        <taxon>Staphylococcaceae</taxon>
        <taxon>Staphylococcus</taxon>
    </lineage>
</organism>
<protein>
    <submittedName>
        <fullName evidence="7">TM2 domain protein</fullName>
    </submittedName>
</protein>
<evidence type="ECO:0000256" key="5">
    <source>
        <dbReference type="SAM" id="Phobius"/>
    </source>
</evidence>
<accession>A0A0E1X6D5</accession>
<dbReference type="HOGENOM" id="CLU_081297_8_1_9"/>
<keyword evidence="2 5" id="KW-0812">Transmembrane</keyword>
<evidence type="ECO:0000256" key="1">
    <source>
        <dbReference type="ARBA" id="ARBA00004141"/>
    </source>
</evidence>
<sequence length="100" mass="11018">MIGNAETRMFELKVGIIKREANVIISNSTGGKEMQVNKVIYILLALFLGSFGIHKFYAGKNMQGILHLIFCWTGIPHILAIISAVITVFKPADEQGNVTL</sequence>
<dbReference type="AlphaFoldDB" id="A0A0E1X6D5"/>
<comment type="caution">
    <text evidence="7">The sequence shown here is derived from an EMBL/GenBank/DDBJ whole genome shotgun (WGS) entry which is preliminary data.</text>
</comment>
<evidence type="ECO:0000313" key="7">
    <source>
        <dbReference type="EMBL" id="EFH94944.1"/>
    </source>
</evidence>